<keyword evidence="1" id="KW-0472">Membrane</keyword>
<feature type="transmembrane region" description="Helical" evidence="1">
    <location>
        <begin position="107"/>
        <end position="135"/>
    </location>
</feature>
<dbReference type="Proteomes" id="UP000020218">
    <property type="component" value="Unassembled WGS sequence"/>
</dbReference>
<dbReference type="AlphaFoldDB" id="A0A011PH02"/>
<dbReference type="Pfam" id="PF05650">
    <property type="entry name" value="DUF802"/>
    <property type="match status" value="1"/>
</dbReference>
<feature type="transmembrane region" description="Helical" evidence="1">
    <location>
        <begin position="30"/>
        <end position="50"/>
    </location>
</feature>
<evidence type="ECO:0000256" key="1">
    <source>
        <dbReference type="SAM" id="Phobius"/>
    </source>
</evidence>
<sequence>MNRSLCALAFVSGAAVVVWVGAGFVGSNPLALAMTLIIAAVYLLGALEILDFRRATASLARALAAIPEPLARLGDWLGGVHPSLQNPVRLRIEGERNGLPGPALTPYLVGLLVMLGMLGTFLGMVVTLDGAVAALHGTTDLEAMRAQLAAPIRGLGLAFGTSVAGVAASAMLGLISALSRRERALLVQLLDARIASSALRAFSLGQQRQEALQALQLQAQAMPAVVDRLHALIGQMEQRERQCNERLVAGQERFHGDLQAAFGGLAQAVAESLAGSLRESARVAGEIIRPAVDGAMAAIAGETRLAHERVIAATQTQLDGLAAQLGETARQVAETWSEVLATQGRTGDQLLAGIERSLAAFDVRFEQRSQALLAAVGETLATSLANQAAVERQRFAEWSGSLAELATHLQRLGAALEEPLARLIDTASEARHAAAELLAQWRQEMSGSLERDNRLLDERARIMQTLAALLAAIEQASSEQRATVDSLVTSSASLLDTAGSRFADEVDAGSARLAEVATQLAGSAVEVASLGEAFTLAVDSFATGNERLIASLQRIETALDQSTARSDEQLAYYVAQARELIDLSIMAQEKVVAELRQLGEQPPVSGEKPD</sequence>
<reference evidence="3" key="1">
    <citation type="submission" date="2014-02" db="EMBL/GenBank/DDBJ databases">
        <title>Expanding our view of genomic diversity in Candidatus Accumulibacter clades.</title>
        <authorList>
            <person name="Skennerton C.T."/>
            <person name="Barr J.J."/>
            <person name="Slater F.R."/>
            <person name="Bond P.L."/>
            <person name="Tyson G.W."/>
        </authorList>
    </citation>
    <scope>NUCLEOTIDE SEQUENCE [LARGE SCALE GENOMIC DNA]</scope>
</reference>
<evidence type="ECO:0000259" key="2">
    <source>
        <dbReference type="Pfam" id="PF05650"/>
    </source>
</evidence>
<dbReference type="InterPro" id="IPR008520">
    <property type="entry name" value="DUF802"/>
</dbReference>
<dbReference type="EMBL" id="JFAX01000022">
    <property type="protein sequence ID" value="EXI65509.1"/>
    <property type="molecule type" value="Genomic_DNA"/>
</dbReference>
<keyword evidence="1" id="KW-1133">Transmembrane helix</keyword>
<protein>
    <recommendedName>
        <fullName evidence="2">DUF802 domain-containing protein</fullName>
    </recommendedName>
</protein>
<evidence type="ECO:0000313" key="3">
    <source>
        <dbReference type="EMBL" id="EXI65509.1"/>
    </source>
</evidence>
<organism evidence="3 4">
    <name type="scientific">Candidatus Accumulibacter adjunctus</name>
    <dbReference type="NCBI Taxonomy" id="1454001"/>
    <lineage>
        <taxon>Bacteria</taxon>
        <taxon>Pseudomonadati</taxon>
        <taxon>Pseudomonadota</taxon>
        <taxon>Betaproteobacteria</taxon>
        <taxon>Candidatus Accumulibacter</taxon>
    </lineage>
</organism>
<dbReference type="STRING" id="1454001.AW08_03180"/>
<keyword evidence="4" id="KW-1185">Reference proteome</keyword>
<accession>A0A011PH02</accession>
<comment type="caution">
    <text evidence="3">The sequence shown here is derived from an EMBL/GenBank/DDBJ whole genome shotgun (WGS) entry which is preliminary data.</text>
</comment>
<feature type="transmembrane region" description="Helical" evidence="1">
    <location>
        <begin position="155"/>
        <end position="178"/>
    </location>
</feature>
<keyword evidence="1" id="KW-0812">Transmembrane</keyword>
<dbReference type="PATRIC" id="fig|1454001.3.peg.3225"/>
<gene>
    <name evidence="3" type="ORF">AW08_03180</name>
</gene>
<evidence type="ECO:0000313" key="4">
    <source>
        <dbReference type="Proteomes" id="UP000020218"/>
    </source>
</evidence>
<feature type="domain" description="DUF802" evidence="2">
    <location>
        <begin position="321"/>
        <end position="373"/>
    </location>
</feature>
<proteinExistence type="predicted"/>
<name>A0A011PH02_9PROT</name>